<feature type="binding site" evidence="6">
    <location>
        <position position="606"/>
    </location>
    <ligand>
        <name>a divalent metal cation</name>
        <dbReference type="ChEBI" id="CHEBI:60240"/>
        <label>1</label>
    </ligand>
</feature>
<feature type="binding site" evidence="6">
    <location>
        <position position="610"/>
    </location>
    <ligand>
        <name>a divalent metal cation</name>
        <dbReference type="ChEBI" id="CHEBI:60240"/>
        <label>1</label>
    </ligand>
</feature>
<accession>A0A0N7Z9M2</accession>
<dbReference type="AlphaFoldDB" id="A0A0N7Z9M2"/>
<dbReference type="SMART" id="SM00320">
    <property type="entry name" value="WD40"/>
    <property type="match status" value="7"/>
</dbReference>
<dbReference type="PANTHER" id="PTHR19920">
    <property type="entry name" value="WD40 PROTEIN CIAO1"/>
    <property type="match status" value="1"/>
</dbReference>
<evidence type="ECO:0000313" key="8">
    <source>
        <dbReference type="EMBL" id="JAI56440.1"/>
    </source>
</evidence>
<dbReference type="NCBIfam" id="TIGR00486">
    <property type="entry name" value="YbgI_SA1388"/>
    <property type="match status" value="1"/>
</dbReference>
<evidence type="ECO:0000256" key="6">
    <source>
        <dbReference type="PIRSR" id="PIRSR602678-1"/>
    </source>
</evidence>
<feature type="binding site" evidence="6">
    <location>
        <position position="439"/>
    </location>
    <ligand>
        <name>a divalent metal cation</name>
        <dbReference type="ChEBI" id="CHEBI:60240"/>
        <label>1</label>
    </ligand>
</feature>
<feature type="repeat" description="WD" evidence="7">
    <location>
        <begin position="54"/>
        <end position="86"/>
    </location>
</feature>
<dbReference type="InterPro" id="IPR020472">
    <property type="entry name" value="WD40_PAC1"/>
</dbReference>
<protein>
    <recommendedName>
        <fullName evidence="5">Probable cytosolic iron-sulfur protein assembly protein Ciao1</fullName>
    </recommendedName>
</protein>
<dbReference type="GO" id="GO:0097361">
    <property type="term" value="C:cytosolic [4Fe-4S] assembly targeting complex"/>
    <property type="evidence" value="ECO:0007669"/>
    <property type="project" value="InterPro"/>
</dbReference>
<dbReference type="Pfam" id="PF00400">
    <property type="entry name" value="WD40"/>
    <property type="match status" value="7"/>
</dbReference>
<dbReference type="PRINTS" id="PR00320">
    <property type="entry name" value="GPROTEINBRPT"/>
</dbReference>
<dbReference type="Gene3D" id="2.130.10.10">
    <property type="entry name" value="YVTN repeat-like/Quinoprotein amine dehydrogenase"/>
    <property type="match status" value="1"/>
</dbReference>
<dbReference type="SUPFAM" id="SSF50978">
    <property type="entry name" value="WD40 repeat-like"/>
    <property type="match status" value="1"/>
</dbReference>
<dbReference type="HAMAP" id="MF_03037">
    <property type="entry name" value="ciao1"/>
    <property type="match status" value="1"/>
</dbReference>
<feature type="repeat" description="WD" evidence="7">
    <location>
        <begin position="98"/>
        <end position="139"/>
    </location>
</feature>
<feature type="repeat" description="WD" evidence="7">
    <location>
        <begin position="9"/>
        <end position="40"/>
    </location>
</feature>
<dbReference type="PROSITE" id="PS50294">
    <property type="entry name" value="WD_REPEATS_REGION"/>
    <property type="match status" value="5"/>
</dbReference>
<dbReference type="InterPro" id="IPR028608">
    <property type="entry name" value="CIAO1/Cia1"/>
</dbReference>
<dbReference type="GO" id="GO:0046872">
    <property type="term" value="F:metal ion binding"/>
    <property type="evidence" value="ECO:0007669"/>
    <property type="project" value="UniProtKB-KW"/>
</dbReference>
<keyword evidence="3" id="KW-0677">Repeat</keyword>
<reference evidence="8" key="1">
    <citation type="journal article" date="2016" name="PLoS Negl. Trop. Dis.">
        <title>A Deep Insight into the Sialome of Rhodnius neglectus, a Vector of Chagas Disease.</title>
        <authorList>
            <person name="Santiago P.B."/>
            <person name="Assumpcao T.C."/>
            <person name="Araujo C.N."/>
            <person name="Bastos I.M."/>
            <person name="Neves D."/>
            <person name="Silva I.G."/>
            <person name="Charneau S."/>
            <person name="Queiroz R.M."/>
            <person name="Raiol T."/>
            <person name="Oliveira J.V."/>
            <person name="Sousa M.V."/>
            <person name="Calvo E."/>
            <person name="Ribeiro J.M."/>
            <person name="Santana J.M."/>
        </authorList>
    </citation>
    <scope>NUCLEOTIDE SEQUENCE</scope>
    <source>
        <tissue evidence="8">Salivary glands</tissue>
    </source>
</reference>
<feature type="repeat" description="WD" evidence="7">
    <location>
        <begin position="142"/>
        <end position="173"/>
    </location>
</feature>
<dbReference type="PANTHER" id="PTHR19920:SF0">
    <property type="entry name" value="CYTOSOLIC IRON-SULFUR PROTEIN ASSEMBLY PROTEIN CIAO1-RELATED"/>
    <property type="match status" value="1"/>
</dbReference>
<dbReference type="InterPro" id="IPR036069">
    <property type="entry name" value="DUF34/NIF3_sf"/>
</dbReference>
<dbReference type="InterPro" id="IPR036322">
    <property type="entry name" value="WD40_repeat_dom_sf"/>
</dbReference>
<comment type="function">
    <text evidence="5">Essential component of the cytosolic iron-sulfur (Fe/S) protein assembly machinery. Required for the maturation of extramitochondrial Fe/S proteins.</text>
</comment>
<name>A0A0N7Z9M2_9HEMI</name>
<comment type="similarity">
    <text evidence="5">Belongs to the WD repeat CIA1 family.</text>
</comment>
<comment type="function">
    <text evidence="4">Key component of the cytosolic iron-sulfur protein assembly (CIA) complex, a multiprotein complex that mediates the incorporation of iron-sulfur cluster into extramitochondrial Fe/S proteins. As a CIA complex component, interacts specifically with CIAO2A or CIAO2B and MMS19 to assist different branches of iron-sulfur protein assembly, depending of its interactors. The complex CIAO1:CIAO2B:MMS19 binds to and facilitates the assembly of most cytosolic-nuclear Fe/S proteins. CIAO1:CIAO2A specifically matures ACO1 and stabilizes IREB2. Seems to specifically modulate the transactivation activity of WT1. As part of the mitotic spindle-associated MMXD complex it may play a role in chromosome segregation.</text>
</comment>
<dbReference type="InterPro" id="IPR015943">
    <property type="entry name" value="WD40/YVTN_repeat-like_dom_sf"/>
</dbReference>
<keyword evidence="2 7" id="KW-0853">WD repeat</keyword>
<organism evidence="8">
    <name type="scientific">Rhodnius neglectus</name>
    <dbReference type="NCBI Taxonomy" id="72488"/>
    <lineage>
        <taxon>Eukaryota</taxon>
        <taxon>Metazoa</taxon>
        <taxon>Ecdysozoa</taxon>
        <taxon>Arthropoda</taxon>
        <taxon>Hexapoda</taxon>
        <taxon>Insecta</taxon>
        <taxon>Pterygota</taxon>
        <taxon>Neoptera</taxon>
        <taxon>Paraneoptera</taxon>
        <taxon>Hemiptera</taxon>
        <taxon>Heteroptera</taxon>
        <taxon>Panheteroptera</taxon>
        <taxon>Cimicomorpha</taxon>
        <taxon>Reduviidae</taxon>
        <taxon>Triatominae</taxon>
        <taxon>Rhodnius</taxon>
    </lineage>
</organism>
<keyword evidence="6" id="KW-0479">Metal-binding</keyword>
<dbReference type="InterPro" id="IPR002678">
    <property type="entry name" value="DUF34/NIF3"/>
</dbReference>
<dbReference type="SUPFAM" id="SSF102705">
    <property type="entry name" value="NIF3 (NGG1p interacting factor 3)-like"/>
    <property type="match status" value="1"/>
</dbReference>
<feature type="repeat" description="WD" evidence="7">
    <location>
        <begin position="188"/>
        <end position="220"/>
    </location>
</feature>
<dbReference type="FunFam" id="3.40.1390.30:FF:000001">
    <property type="entry name" value="GTP cyclohydrolase 1 type 2"/>
    <property type="match status" value="1"/>
</dbReference>
<evidence type="ECO:0000256" key="2">
    <source>
        <dbReference type="ARBA" id="ARBA00022574"/>
    </source>
</evidence>
<dbReference type="InterPro" id="IPR001680">
    <property type="entry name" value="WD40_rpt"/>
</dbReference>
<evidence type="ECO:0000256" key="5">
    <source>
        <dbReference type="HAMAP-Rule" id="MF_03037"/>
    </source>
</evidence>
<evidence type="ECO:0000256" key="1">
    <source>
        <dbReference type="ARBA" id="ARBA00006964"/>
    </source>
</evidence>
<dbReference type="EMBL" id="GDKW01000155">
    <property type="protein sequence ID" value="JAI56440.1"/>
    <property type="molecule type" value="mRNA"/>
</dbReference>
<comment type="similarity">
    <text evidence="1">Belongs to the GTP cyclohydrolase I type 2/NIF3 family.</text>
</comment>
<dbReference type="Gene3D" id="3.40.1390.30">
    <property type="entry name" value="NIF3 (NGG1p interacting factor 3)-like"/>
    <property type="match status" value="1"/>
</dbReference>
<evidence type="ECO:0000256" key="7">
    <source>
        <dbReference type="PROSITE-ProRule" id="PRU00221"/>
    </source>
</evidence>
<dbReference type="FunFam" id="2.130.10.10:FF:000136">
    <property type="entry name" value="Probable cytosolic iron-sulfur protein assembly protein CIAO1"/>
    <property type="match status" value="1"/>
</dbReference>
<proteinExistence type="evidence at transcript level"/>
<evidence type="ECO:0000256" key="4">
    <source>
        <dbReference type="ARBA" id="ARBA00060126"/>
    </source>
</evidence>
<dbReference type="GO" id="GO:0016226">
    <property type="term" value="P:iron-sulfur cluster assembly"/>
    <property type="evidence" value="ECO:0007669"/>
    <property type="project" value="UniProtKB-UniRule"/>
</dbReference>
<feature type="binding site" evidence="6">
    <location>
        <position position="477"/>
    </location>
    <ligand>
        <name>a divalent metal cation</name>
        <dbReference type="ChEBI" id="CHEBI:60240"/>
        <label>1</label>
    </ligand>
</feature>
<gene>
    <name evidence="5" type="primary">Ciao1</name>
</gene>
<dbReference type="Pfam" id="PF01784">
    <property type="entry name" value="DUF34_NIF3"/>
    <property type="match status" value="1"/>
</dbReference>
<dbReference type="PROSITE" id="PS50082">
    <property type="entry name" value="WD_REPEATS_2"/>
    <property type="match status" value="6"/>
</dbReference>
<evidence type="ECO:0000256" key="3">
    <source>
        <dbReference type="ARBA" id="ARBA00022737"/>
    </source>
</evidence>
<feature type="repeat" description="WD" evidence="7">
    <location>
        <begin position="297"/>
        <end position="333"/>
    </location>
</feature>
<dbReference type="CDD" id="cd00200">
    <property type="entry name" value="WD40"/>
    <property type="match status" value="1"/>
</dbReference>
<sequence>MNIELVDTLKGHVGKVWNVKWNPFGTILSSCGEDKSIRLWGKQSHQWKLKTVLQDGHQKTIREVSWSPCSKYLASASFDATTAIWDNISGQFECNATIEGHENEVKSVSWSQSGKFIATCSRDKSVWIWESENDEYECSAVLNAHTQDVKKVIWHPYLDMVVSASYDNTIKMFTEDQADNEWTNISTLKSHESTVWSLSFDKDGKRLVSCSDDQTLKIWKEYLPGNAEGVGTDSDYPTWKCVCTLAGYHFGPIYDVTWCHLTSMIATACADNNIRIFKEAEDSDPNQPMFELVCSKYHAHEQDVNSVAWHPTEHGLLASGSDDSFVKLWKINTKCFLTKTKPYIFTTKNILTTIAELQFKMSGEQKAVNTFKGLKLSKMVEILEQFADPSLAEKWDNVGLLLEPTTSTLITNIMLTNDLTETVLEEAVEKKINLIVSYHPPIFVPLKRITQQSWKERIIAKCLENRIAVYSPHTSWDAVYGGVTDWLGDAFSSHLCDKLGKTPLIPNTNEEMDQRTGMGRLLYVNYISLNKCVELIKQHTGLSNVRIAFGKDKNQDSTVECIALVPGSGGSLLKGVRADLYVTGEMFHHDLLEANHNGVTVILTNHSDSERGFLKKMCRNLEKLLEGAANVSVSQVDKDPITTI</sequence>